<comment type="similarity">
    <text evidence="1">Belongs to the MEG family.</text>
</comment>
<feature type="chain" id="PRO_5003101198" description="Embryo surrounding factor 1 brassicaceae domain-containing protein" evidence="4">
    <location>
        <begin position="28"/>
        <end position="82"/>
    </location>
</feature>
<dbReference type="STRING" id="81972.D7KLI7"/>
<protein>
    <recommendedName>
        <fullName evidence="5">Embryo surrounding factor 1 brassicaceae domain-containing protein</fullName>
    </recommendedName>
</protein>
<evidence type="ECO:0000313" key="7">
    <source>
        <dbReference type="Proteomes" id="UP000008694"/>
    </source>
</evidence>
<keyword evidence="3" id="KW-1015">Disulfide bond</keyword>
<dbReference type="InterPro" id="IPR041608">
    <property type="entry name" value="ESF1_brassicaceae"/>
</dbReference>
<evidence type="ECO:0000256" key="1">
    <source>
        <dbReference type="ARBA" id="ARBA00010149"/>
    </source>
</evidence>
<keyword evidence="7" id="KW-1185">Reference proteome</keyword>
<evidence type="ECO:0000256" key="4">
    <source>
        <dbReference type="SAM" id="SignalP"/>
    </source>
</evidence>
<evidence type="ECO:0000259" key="5">
    <source>
        <dbReference type="Pfam" id="PF18209"/>
    </source>
</evidence>
<reference evidence="7" key="1">
    <citation type="journal article" date="2011" name="Nat. Genet.">
        <title>The Arabidopsis lyrata genome sequence and the basis of rapid genome size change.</title>
        <authorList>
            <person name="Hu T.T."/>
            <person name="Pattyn P."/>
            <person name="Bakker E.G."/>
            <person name="Cao J."/>
            <person name="Cheng J.-F."/>
            <person name="Clark R.M."/>
            <person name="Fahlgren N."/>
            <person name="Fawcett J.A."/>
            <person name="Grimwood J."/>
            <person name="Gundlach H."/>
            <person name="Haberer G."/>
            <person name="Hollister J.D."/>
            <person name="Ossowski S."/>
            <person name="Ottilar R.P."/>
            <person name="Salamov A.A."/>
            <person name="Schneeberger K."/>
            <person name="Spannagl M."/>
            <person name="Wang X."/>
            <person name="Yang L."/>
            <person name="Nasrallah M.E."/>
            <person name="Bergelson J."/>
            <person name="Carrington J.C."/>
            <person name="Gaut B.S."/>
            <person name="Schmutz J."/>
            <person name="Mayer K.F.X."/>
            <person name="Van de Peer Y."/>
            <person name="Grigoriev I.V."/>
            <person name="Nordborg M."/>
            <person name="Weigel D."/>
            <person name="Guo Y.-L."/>
        </authorList>
    </citation>
    <scope>NUCLEOTIDE SEQUENCE [LARGE SCALE GENOMIC DNA]</scope>
    <source>
        <strain evidence="7">cv. MN47</strain>
    </source>
</reference>
<feature type="domain" description="Embryo surrounding factor 1 brassicaceae" evidence="5">
    <location>
        <begin position="34"/>
        <end position="78"/>
    </location>
</feature>
<dbReference type="Gramene" id="scaffold_101158.1">
    <property type="protein sequence ID" value="scaffold_101158.1"/>
    <property type="gene ID" value="scaffold_101158.1"/>
</dbReference>
<dbReference type="Proteomes" id="UP000008694">
    <property type="component" value="Unassembled WGS sequence"/>
</dbReference>
<organism evidence="7">
    <name type="scientific">Arabidopsis lyrata subsp. lyrata</name>
    <name type="common">Lyre-leaved rock-cress</name>
    <dbReference type="NCBI Taxonomy" id="81972"/>
    <lineage>
        <taxon>Eukaryota</taxon>
        <taxon>Viridiplantae</taxon>
        <taxon>Streptophyta</taxon>
        <taxon>Embryophyta</taxon>
        <taxon>Tracheophyta</taxon>
        <taxon>Spermatophyta</taxon>
        <taxon>Magnoliopsida</taxon>
        <taxon>eudicotyledons</taxon>
        <taxon>Gunneridae</taxon>
        <taxon>Pentapetalae</taxon>
        <taxon>rosids</taxon>
        <taxon>malvids</taxon>
        <taxon>Brassicales</taxon>
        <taxon>Brassicaceae</taxon>
        <taxon>Camelineae</taxon>
        <taxon>Arabidopsis</taxon>
    </lineage>
</organism>
<evidence type="ECO:0000256" key="2">
    <source>
        <dbReference type="ARBA" id="ARBA00022729"/>
    </source>
</evidence>
<dbReference type="GO" id="GO:0000578">
    <property type="term" value="P:embryonic axis specification"/>
    <property type="evidence" value="ECO:0007669"/>
    <property type="project" value="EnsemblPlants"/>
</dbReference>
<name>D7KLI7_ARALL</name>
<evidence type="ECO:0000313" key="6">
    <source>
        <dbReference type="EMBL" id="EFH66093.1"/>
    </source>
</evidence>
<dbReference type="GO" id="GO:0010098">
    <property type="term" value="P:suspensor development"/>
    <property type="evidence" value="ECO:0007669"/>
    <property type="project" value="EnsemblPlants"/>
</dbReference>
<dbReference type="HOGENOM" id="CLU_183999_1_0_1"/>
<sequence>MKSSHTSPIFILMLSLFALDQCVRMEAREIERWNKIYIPTCFHVNCDPTFSLKRDCYCCGTAIDQCYDDQQYCNAHCPPPKV</sequence>
<accession>D7KLI7</accession>
<proteinExistence type="inferred from homology"/>
<feature type="signal peptide" evidence="4">
    <location>
        <begin position="1"/>
        <end position="27"/>
    </location>
</feature>
<evidence type="ECO:0000256" key="3">
    <source>
        <dbReference type="ARBA" id="ARBA00023157"/>
    </source>
</evidence>
<keyword evidence="2 4" id="KW-0732">Signal</keyword>
<dbReference type="Pfam" id="PF18209">
    <property type="entry name" value="ESF1"/>
    <property type="match status" value="1"/>
</dbReference>
<dbReference type="AlphaFoldDB" id="D7KLI7"/>
<gene>
    <name evidence="6" type="ORF">ARALYDRAFT_888364</name>
</gene>
<dbReference type="EMBL" id="GL348713">
    <property type="protein sequence ID" value="EFH66093.1"/>
    <property type="molecule type" value="Genomic_DNA"/>
</dbReference>